<dbReference type="InterPro" id="IPR001452">
    <property type="entry name" value="SH3_domain"/>
</dbReference>
<dbReference type="AlphaFoldDB" id="A0A060VTQ5"/>
<evidence type="ECO:0000313" key="4">
    <source>
        <dbReference type="EMBL" id="CDQ58227.1"/>
    </source>
</evidence>
<evidence type="ECO:0000259" key="3">
    <source>
        <dbReference type="Pfam" id="PF00018"/>
    </source>
</evidence>
<feature type="region of interest" description="Disordered" evidence="2">
    <location>
        <begin position="1"/>
        <end position="20"/>
    </location>
</feature>
<evidence type="ECO:0000256" key="2">
    <source>
        <dbReference type="SAM" id="MobiDB-lite"/>
    </source>
</evidence>
<protein>
    <recommendedName>
        <fullName evidence="3">SH3 domain-containing protein</fullName>
    </recommendedName>
</protein>
<evidence type="ECO:0000313" key="5">
    <source>
        <dbReference type="Proteomes" id="UP000193380"/>
    </source>
</evidence>
<gene>
    <name evidence="4" type="ORF">GSONMT00077343001</name>
</gene>
<name>A0A060VTQ5_ONCMY</name>
<reference evidence="4" key="1">
    <citation type="journal article" date="2014" name="Nat. Commun.">
        <title>The rainbow trout genome provides novel insights into evolution after whole-genome duplication in vertebrates.</title>
        <authorList>
            <person name="Berthelot C."/>
            <person name="Brunet F."/>
            <person name="Chalopin D."/>
            <person name="Juanchich A."/>
            <person name="Bernard M."/>
            <person name="Noel B."/>
            <person name="Bento P."/>
            <person name="Da Silva C."/>
            <person name="Labadie K."/>
            <person name="Alberti A."/>
            <person name="Aury J.M."/>
            <person name="Louis A."/>
            <person name="Dehais P."/>
            <person name="Bardou P."/>
            <person name="Montfort J."/>
            <person name="Klopp C."/>
            <person name="Cabau C."/>
            <person name="Gaspin C."/>
            <person name="Thorgaard G.H."/>
            <person name="Boussaha M."/>
            <person name="Quillet E."/>
            <person name="Guyomard R."/>
            <person name="Galiana D."/>
            <person name="Bobe J."/>
            <person name="Volff J.N."/>
            <person name="Genet C."/>
            <person name="Wincker P."/>
            <person name="Jaillon O."/>
            <person name="Roest Crollius H."/>
            <person name="Guiguen Y."/>
        </authorList>
    </citation>
    <scope>NUCLEOTIDE SEQUENCE [LARGE SCALE GENOMIC DNA]</scope>
</reference>
<dbReference type="Pfam" id="PF00018">
    <property type="entry name" value="SH3_1"/>
    <property type="match status" value="1"/>
</dbReference>
<accession>A0A060VTQ5</accession>
<dbReference type="Gene3D" id="2.30.30.40">
    <property type="entry name" value="SH3 Domains"/>
    <property type="match status" value="1"/>
</dbReference>
<dbReference type="PaxDb" id="8022-A0A060VTQ5"/>
<dbReference type="InterPro" id="IPR036028">
    <property type="entry name" value="SH3-like_dom_sf"/>
</dbReference>
<dbReference type="Proteomes" id="UP000193380">
    <property type="component" value="Unassembled WGS sequence"/>
</dbReference>
<dbReference type="SUPFAM" id="SSF50044">
    <property type="entry name" value="SH3-domain"/>
    <property type="match status" value="1"/>
</dbReference>
<organism evidence="4 5">
    <name type="scientific">Oncorhynchus mykiss</name>
    <name type="common">Rainbow trout</name>
    <name type="synonym">Salmo gairdneri</name>
    <dbReference type="NCBI Taxonomy" id="8022"/>
    <lineage>
        <taxon>Eukaryota</taxon>
        <taxon>Metazoa</taxon>
        <taxon>Chordata</taxon>
        <taxon>Craniata</taxon>
        <taxon>Vertebrata</taxon>
        <taxon>Euteleostomi</taxon>
        <taxon>Actinopterygii</taxon>
        <taxon>Neopterygii</taxon>
        <taxon>Teleostei</taxon>
        <taxon>Protacanthopterygii</taxon>
        <taxon>Salmoniformes</taxon>
        <taxon>Salmonidae</taxon>
        <taxon>Salmoninae</taxon>
        <taxon>Oncorhynchus</taxon>
    </lineage>
</organism>
<sequence length="89" mass="9950">MSNEDISENESEFTDFDEYDKDGDTFIDSTLCSMPCGYPLACRVLHSHQEMSLSITEGEELQVIEDGDMEDWLKAHNAAGQVGLKTSKL</sequence>
<reference evidence="4" key="2">
    <citation type="submission" date="2014-03" db="EMBL/GenBank/DDBJ databases">
        <authorList>
            <person name="Genoscope - CEA"/>
        </authorList>
    </citation>
    <scope>NUCLEOTIDE SEQUENCE</scope>
</reference>
<evidence type="ECO:0000256" key="1">
    <source>
        <dbReference type="ARBA" id="ARBA00022443"/>
    </source>
</evidence>
<dbReference type="EMBL" id="FR904299">
    <property type="protein sequence ID" value="CDQ58227.1"/>
    <property type="molecule type" value="Genomic_DNA"/>
</dbReference>
<keyword evidence="1" id="KW-0728">SH3 domain</keyword>
<dbReference type="STRING" id="8022.A0A060VTQ5"/>
<proteinExistence type="predicted"/>
<feature type="domain" description="SH3" evidence="3">
    <location>
        <begin position="48"/>
        <end position="84"/>
    </location>
</feature>